<feature type="compositionally biased region" description="Basic and acidic residues" evidence="1">
    <location>
        <begin position="34"/>
        <end position="63"/>
    </location>
</feature>
<evidence type="ECO:0000256" key="1">
    <source>
        <dbReference type="SAM" id="MobiDB-lite"/>
    </source>
</evidence>
<dbReference type="EMBL" id="QZKI01000045">
    <property type="protein sequence ID" value="RJP72418.1"/>
    <property type="molecule type" value="Genomic_DNA"/>
</dbReference>
<proteinExistence type="predicted"/>
<sequence>MTASQESDRGTMDRRGTERRKDIYSATRYVGMQRRLDDRRQPQRKRLQSEARLARNTDTVPRD</sequence>
<reference evidence="2 3" key="1">
    <citation type="journal article" date="2017" name="ISME J.">
        <title>Energy and carbon metabolisms in a deep terrestrial subsurface fluid microbial community.</title>
        <authorList>
            <person name="Momper L."/>
            <person name="Jungbluth S.P."/>
            <person name="Lee M.D."/>
            <person name="Amend J.P."/>
        </authorList>
    </citation>
    <scope>NUCLEOTIDE SEQUENCE [LARGE SCALE GENOMIC DNA]</scope>
    <source>
        <strain evidence="2">SURF_17</strain>
    </source>
</reference>
<gene>
    <name evidence="2" type="ORF">C4532_06060</name>
</gene>
<evidence type="ECO:0000313" key="2">
    <source>
        <dbReference type="EMBL" id="RJP72418.1"/>
    </source>
</evidence>
<organism evidence="2 3">
    <name type="scientific">Candidatus Abyssobacteria bacterium SURF_17</name>
    <dbReference type="NCBI Taxonomy" id="2093361"/>
    <lineage>
        <taxon>Bacteria</taxon>
        <taxon>Pseudomonadati</taxon>
        <taxon>Candidatus Hydrogenedentota</taxon>
        <taxon>Candidatus Abyssobacteria</taxon>
    </lineage>
</organism>
<dbReference type="Proteomes" id="UP000285961">
    <property type="component" value="Unassembled WGS sequence"/>
</dbReference>
<name>A0A419F2B1_9BACT</name>
<accession>A0A419F2B1</accession>
<feature type="compositionally biased region" description="Basic and acidic residues" evidence="1">
    <location>
        <begin position="1"/>
        <end position="23"/>
    </location>
</feature>
<feature type="region of interest" description="Disordered" evidence="1">
    <location>
        <begin position="1"/>
        <end position="63"/>
    </location>
</feature>
<comment type="caution">
    <text evidence="2">The sequence shown here is derived from an EMBL/GenBank/DDBJ whole genome shotgun (WGS) entry which is preliminary data.</text>
</comment>
<evidence type="ECO:0000313" key="3">
    <source>
        <dbReference type="Proteomes" id="UP000285961"/>
    </source>
</evidence>
<protein>
    <submittedName>
        <fullName evidence="2">Uncharacterized protein</fullName>
    </submittedName>
</protein>
<dbReference type="AlphaFoldDB" id="A0A419F2B1"/>